<organism evidence="2 3">
    <name type="scientific">Neisseria canis</name>
    <dbReference type="NCBI Taxonomy" id="493"/>
    <lineage>
        <taxon>Bacteria</taxon>
        <taxon>Pseudomonadati</taxon>
        <taxon>Pseudomonadota</taxon>
        <taxon>Betaproteobacteria</taxon>
        <taxon>Neisseriales</taxon>
        <taxon>Neisseriaceae</taxon>
        <taxon>Neisseria</taxon>
    </lineage>
</organism>
<proteinExistence type="predicted"/>
<keyword evidence="3" id="KW-1185">Reference proteome</keyword>
<name>A0A1X3D0U1_9NEIS</name>
<evidence type="ECO:0000256" key="1">
    <source>
        <dbReference type="SAM" id="MobiDB-lite"/>
    </source>
</evidence>
<accession>A0A1X3D0U1</accession>
<feature type="compositionally biased region" description="Basic and acidic residues" evidence="1">
    <location>
        <begin position="1"/>
        <end position="11"/>
    </location>
</feature>
<evidence type="ECO:0000313" key="2">
    <source>
        <dbReference type="EMBL" id="VEE99424.1"/>
    </source>
</evidence>
<dbReference type="EMBL" id="LR134313">
    <property type="protein sequence ID" value="VEE99424.1"/>
    <property type="molecule type" value="Genomic_DNA"/>
</dbReference>
<evidence type="ECO:0000313" key="3">
    <source>
        <dbReference type="Proteomes" id="UP000279284"/>
    </source>
</evidence>
<feature type="region of interest" description="Disordered" evidence="1">
    <location>
        <begin position="1"/>
        <end position="30"/>
    </location>
</feature>
<reference evidence="2 3" key="1">
    <citation type="submission" date="2018-12" db="EMBL/GenBank/DDBJ databases">
        <authorList>
            <consortium name="Pathogen Informatics"/>
        </authorList>
    </citation>
    <scope>NUCLEOTIDE SEQUENCE [LARGE SCALE GENOMIC DNA]</scope>
    <source>
        <strain evidence="2 3">NCTC10296</strain>
    </source>
</reference>
<dbReference type="KEGG" id="nci:NCTC10296_00332"/>
<protein>
    <submittedName>
        <fullName evidence="2">Uncharacterized protein</fullName>
    </submittedName>
</protein>
<feature type="compositionally biased region" description="Basic and acidic residues" evidence="1">
    <location>
        <begin position="19"/>
        <end position="30"/>
    </location>
</feature>
<dbReference type="AlphaFoldDB" id="A0A1X3D0U1"/>
<dbReference type="Proteomes" id="UP000279284">
    <property type="component" value="Chromosome"/>
</dbReference>
<sequence length="131" mass="14284">MRQNKVQESERISGNLSPVEDKGGNPNRDFTRANRLETFLYSASAMCAAAKTTAAKRLSAALCVCLLSACSYLDTDNLTVKPYPDHSATKHFDPACDNYATGGRPLSGERAKWSDHGDYCKSRGLGQKATY</sequence>
<dbReference type="STRING" id="493.BWD07_00395"/>
<gene>
    <name evidence="2" type="ORF">NCTC10296_00332</name>
</gene>